<evidence type="ECO:0000313" key="2">
    <source>
        <dbReference type="EMBL" id="RPD57888.1"/>
    </source>
</evidence>
<dbReference type="Proteomes" id="UP000313359">
    <property type="component" value="Unassembled WGS sequence"/>
</dbReference>
<feature type="compositionally biased region" description="Basic and acidic residues" evidence="1">
    <location>
        <begin position="236"/>
        <end position="259"/>
    </location>
</feature>
<gene>
    <name evidence="2" type="ORF">L227DRAFT_655176</name>
</gene>
<dbReference type="EMBL" id="ML122278">
    <property type="protein sequence ID" value="RPD57888.1"/>
    <property type="molecule type" value="Genomic_DNA"/>
</dbReference>
<name>A0A5C2S346_9APHY</name>
<keyword evidence="3" id="KW-1185">Reference proteome</keyword>
<accession>A0A5C2S346</accession>
<evidence type="ECO:0000256" key="1">
    <source>
        <dbReference type="SAM" id="MobiDB-lite"/>
    </source>
</evidence>
<reference evidence="2" key="1">
    <citation type="journal article" date="2018" name="Genome Biol. Evol.">
        <title>Genomics and development of Lentinus tigrinus, a white-rot wood-decaying mushroom with dimorphic fruiting bodies.</title>
        <authorList>
            <person name="Wu B."/>
            <person name="Xu Z."/>
            <person name="Knudson A."/>
            <person name="Carlson A."/>
            <person name="Chen N."/>
            <person name="Kovaka S."/>
            <person name="LaButti K."/>
            <person name="Lipzen A."/>
            <person name="Pennachio C."/>
            <person name="Riley R."/>
            <person name="Schakwitz W."/>
            <person name="Umezawa K."/>
            <person name="Ohm R.A."/>
            <person name="Grigoriev I.V."/>
            <person name="Nagy L.G."/>
            <person name="Gibbons J."/>
            <person name="Hibbett D."/>
        </authorList>
    </citation>
    <scope>NUCLEOTIDE SEQUENCE [LARGE SCALE GENOMIC DNA]</scope>
    <source>
        <strain evidence="2">ALCF2SS1-6</strain>
    </source>
</reference>
<feature type="compositionally biased region" description="Polar residues" evidence="1">
    <location>
        <begin position="404"/>
        <end position="417"/>
    </location>
</feature>
<organism evidence="2 3">
    <name type="scientific">Lentinus tigrinus ALCF2SS1-6</name>
    <dbReference type="NCBI Taxonomy" id="1328759"/>
    <lineage>
        <taxon>Eukaryota</taxon>
        <taxon>Fungi</taxon>
        <taxon>Dikarya</taxon>
        <taxon>Basidiomycota</taxon>
        <taxon>Agaricomycotina</taxon>
        <taxon>Agaricomycetes</taxon>
        <taxon>Polyporales</taxon>
        <taxon>Polyporaceae</taxon>
        <taxon>Lentinus</taxon>
    </lineage>
</organism>
<dbReference type="OrthoDB" id="2753716at2759"/>
<dbReference type="STRING" id="1328759.A0A5C2S346"/>
<feature type="region of interest" description="Disordered" evidence="1">
    <location>
        <begin position="388"/>
        <end position="474"/>
    </location>
</feature>
<sequence>MVLSLFPLPNYYAAIRTNPEAMVKDLGFDDPETLKEAQGISRKKYLVYLEWLDELPMPGIRWCRYSVCPIGTALRPPDEAQGITSDMVIPIAPNKGHTPERHPVQTTPSFPFSNCYHWFLNNVTVRVRIHGDGVEHDGAICLTPREQCALTDAFGVDCERINALYYEKNGPPSRAADALEQVAADASSPCEGDAQGTVLPIEPSAQDGDPTRSLSEIYRRIVIQRGLRTSGPPSEFEYKSQRRSDSSFEDVSGAHDSEKQSTATTMTSRDEGIDFFGWDPDANTGKIPLVDAWLDLDKHLTEDDIASPLELEKEFEQIEALITRGLARFALAQKSPEQIKDEYSVSDAELPAEPQELADDHLAQAITSLWGDLQFEYATSSSSCDPPFPVLHIPESELDGTLPTPRNSSGHGPSSSYPLPGDERFPSPDAGNKPAPSPASASDGLTPHVISPVRSPRPHSVEPATRTPDHGNPRDVDCCSAVLHCFVTHQDKHRIVATSATTSS</sequence>
<proteinExistence type="predicted"/>
<dbReference type="AlphaFoldDB" id="A0A5C2S346"/>
<evidence type="ECO:0000313" key="3">
    <source>
        <dbReference type="Proteomes" id="UP000313359"/>
    </source>
</evidence>
<feature type="region of interest" description="Disordered" evidence="1">
    <location>
        <begin position="186"/>
        <end position="212"/>
    </location>
</feature>
<protein>
    <submittedName>
        <fullName evidence="2">Uncharacterized protein</fullName>
    </submittedName>
</protein>
<feature type="region of interest" description="Disordered" evidence="1">
    <location>
        <begin position="231"/>
        <end position="268"/>
    </location>
</feature>